<dbReference type="OrthoDB" id="3594103at2759"/>
<evidence type="ECO:0000313" key="2">
    <source>
        <dbReference type="EMBL" id="KOS37805.1"/>
    </source>
</evidence>
<reference evidence="2 3" key="1">
    <citation type="submission" date="2015-08" db="EMBL/GenBank/DDBJ databases">
        <title>Genome sequencing of Penicillium nordicum.</title>
        <authorList>
            <person name="Nguyen H.D."/>
            <person name="Seifert K.A."/>
        </authorList>
    </citation>
    <scope>NUCLEOTIDE SEQUENCE [LARGE SCALE GENOMIC DNA]</scope>
    <source>
        <strain evidence="2 3">DAOMC 185683</strain>
    </source>
</reference>
<protein>
    <recommendedName>
        <fullName evidence="4">BTB domain-containing protein</fullName>
    </recommendedName>
</protein>
<dbReference type="Proteomes" id="UP000037696">
    <property type="component" value="Unassembled WGS sequence"/>
</dbReference>
<evidence type="ECO:0000256" key="1">
    <source>
        <dbReference type="SAM" id="MobiDB-lite"/>
    </source>
</evidence>
<comment type="caution">
    <text evidence="2">The sequence shown here is derived from an EMBL/GenBank/DDBJ whole genome shotgun (WGS) entry which is preliminary data.</text>
</comment>
<dbReference type="PANTHER" id="PTHR37538:SF1">
    <property type="entry name" value="BTB DOMAIN-CONTAINING PROTEIN"/>
    <property type="match status" value="1"/>
</dbReference>
<evidence type="ECO:0008006" key="4">
    <source>
        <dbReference type="Google" id="ProtNLM"/>
    </source>
</evidence>
<sequence length="337" mass="37682">MSGVSEDAGHTLVHFLYTGGYETLDEDTLDLAREYKTSVLVYHASRNWGLTGLEVLAQQKMQHLDKELPILEILRVTRDVFSSLPDGETWLPGYIQGNLQRLVKPHDPELGLRGFYDIIGQDHRFDNAVMKMIFEILSIHISYMEYQHVRTPNDIISNESPVPEEPEAVPEPEYAFEPEPEPVSEPEPWPEDPEPAPEPESEAVPEPEYAFEPEPEPVSEPEPWPEDPEPAPGPEPEAVLNELPDEGDSELRTFSRVPVDADGGPCASLLPRDTPNAEILQEAPAQGHIARISCSDLNLYENWGNLSSKKRTKRVSKLRSRGLPVPSQAGFISIVAN</sequence>
<accession>A0A0M9WAS8</accession>
<organism evidence="2 3">
    <name type="scientific">Penicillium nordicum</name>
    <dbReference type="NCBI Taxonomy" id="229535"/>
    <lineage>
        <taxon>Eukaryota</taxon>
        <taxon>Fungi</taxon>
        <taxon>Dikarya</taxon>
        <taxon>Ascomycota</taxon>
        <taxon>Pezizomycotina</taxon>
        <taxon>Eurotiomycetes</taxon>
        <taxon>Eurotiomycetidae</taxon>
        <taxon>Eurotiales</taxon>
        <taxon>Aspergillaceae</taxon>
        <taxon>Penicillium</taxon>
    </lineage>
</organism>
<dbReference type="PANTHER" id="PTHR37538">
    <property type="entry name" value="BTB DOMAIN-CONTAINING PROTEIN"/>
    <property type="match status" value="1"/>
</dbReference>
<dbReference type="AlphaFoldDB" id="A0A0M9WAS8"/>
<keyword evidence="3" id="KW-1185">Reference proteome</keyword>
<feature type="compositionally biased region" description="Acidic residues" evidence="1">
    <location>
        <begin position="162"/>
        <end position="229"/>
    </location>
</feature>
<gene>
    <name evidence="2" type="ORF">ACN38_g11394</name>
</gene>
<evidence type="ECO:0000313" key="3">
    <source>
        <dbReference type="Proteomes" id="UP000037696"/>
    </source>
</evidence>
<name>A0A0M9WAS8_9EURO</name>
<feature type="region of interest" description="Disordered" evidence="1">
    <location>
        <begin position="155"/>
        <end position="242"/>
    </location>
</feature>
<dbReference type="EMBL" id="LHQQ01000293">
    <property type="protein sequence ID" value="KOS37805.1"/>
    <property type="molecule type" value="Genomic_DNA"/>
</dbReference>
<proteinExistence type="predicted"/>